<feature type="domain" description="Activator of Hsp90 ATPase homologue 1/2-like C-terminal" evidence="3">
    <location>
        <begin position="34"/>
        <end position="158"/>
    </location>
</feature>
<name>A0A239P791_9ACTN</name>
<reference evidence="4 5" key="1">
    <citation type="submission" date="2017-06" db="EMBL/GenBank/DDBJ databases">
        <authorList>
            <person name="Kim H.J."/>
            <person name="Triplett B.A."/>
        </authorList>
    </citation>
    <scope>NUCLEOTIDE SEQUENCE [LARGE SCALE GENOMIC DNA]</scope>
    <source>
        <strain evidence="4 5">DSM 44715</strain>
    </source>
</reference>
<protein>
    <submittedName>
        <fullName evidence="4">Uncharacterized conserved protein YndB, AHSA1/START domain</fullName>
    </submittedName>
</protein>
<dbReference type="SUPFAM" id="SSF55961">
    <property type="entry name" value="Bet v1-like"/>
    <property type="match status" value="1"/>
</dbReference>
<dbReference type="Pfam" id="PF08327">
    <property type="entry name" value="AHSA1"/>
    <property type="match status" value="1"/>
</dbReference>
<dbReference type="InterPro" id="IPR023393">
    <property type="entry name" value="START-like_dom_sf"/>
</dbReference>
<feature type="compositionally biased region" description="Basic residues" evidence="2">
    <location>
        <begin position="1"/>
        <end position="13"/>
    </location>
</feature>
<sequence length="162" mass="18101">MTPPGHRRTAGSRRKVDGVSGERASIEVDEFLPHPPRKVWRALTERDLLARWMMPNDFEPVVGHRFTFATTPIPAIGFDGTIACRVLEIEDERLLRISWNGGGLDTTVTWRLVPEGHGTRLFIEHAGFDLDDPVNAFAFRGMGSGWRSGILRALQKVLAEIG</sequence>
<dbReference type="Gene3D" id="3.30.530.20">
    <property type="match status" value="1"/>
</dbReference>
<dbReference type="Proteomes" id="UP000198318">
    <property type="component" value="Unassembled WGS sequence"/>
</dbReference>
<accession>A0A239P791</accession>
<dbReference type="EMBL" id="FZOR01000070">
    <property type="protein sequence ID" value="SNT62239.1"/>
    <property type="molecule type" value="Genomic_DNA"/>
</dbReference>
<gene>
    <name evidence="4" type="ORF">SAMN05443665_107014</name>
</gene>
<organism evidence="4 5">
    <name type="scientific">Actinomadura meyerae</name>
    <dbReference type="NCBI Taxonomy" id="240840"/>
    <lineage>
        <taxon>Bacteria</taxon>
        <taxon>Bacillati</taxon>
        <taxon>Actinomycetota</taxon>
        <taxon>Actinomycetes</taxon>
        <taxon>Streptosporangiales</taxon>
        <taxon>Thermomonosporaceae</taxon>
        <taxon>Actinomadura</taxon>
    </lineage>
</organism>
<dbReference type="AlphaFoldDB" id="A0A239P791"/>
<evidence type="ECO:0000313" key="4">
    <source>
        <dbReference type="EMBL" id="SNT62239.1"/>
    </source>
</evidence>
<dbReference type="InterPro" id="IPR013538">
    <property type="entry name" value="ASHA1/2-like_C"/>
</dbReference>
<keyword evidence="5" id="KW-1185">Reference proteome</keyword>
<proteinExistence type="inferred from homology"/>
<evidence type="ECO:0000313" key="5">
    <source>
        <dbReference type="Proteomes" id="UP000198318"/>
    </source>
</evidence>
<dbReference type="OrthoDB" id="9803476at2"/>
<dbReference type="CDD" id="cd07814">
    <property type="entry name" value="SRPBCC_CalC_Aha1-like"/>
    <property type="match status" value="1"/>
</dbReference>
<comment type="similarity">
    <text evidence="1">Belongs to the AHA1 family.</text>
</comment>
<feature type="region of interest" description="Disordered" evidence="2">
    <location>
        <begin position="1"/>
        <end position="21"/>
    </location>
</feature>
<evidence type="ECO:0000256" key="1">
    <source>
        <dbReference type="ARBA" id="ARBA00006817"/>
    </source>
</evidence>
<evidence type="ECO:0000259" key="3">
    <source>
        <dbReference type="Pfam" id="PF08327"/>
    </source>
</evidence>
<evidence type="ECO:0000256" key="2">
    <source>
        <dbReference type="SAM" id="MobiDB-lite"/>
    </source>
</evidence>